<evidence type="ECO:0000313" key="7">
    <source>
        <dbReference type="EMBL" id="KXT48878.1"/>
    </source>
</evidence>
<protein>
    <recommendedName>
        <fullName evidence="4">phosphoglycolate phosphatase</fullName>
        <ecNumber evidence="4">3.1.3.18</ecNumber>
    </recommendedName>
</protein>
<dbReference type="InterPro" id="IPR050155">
    <property type="entry name" value="HAD-like_hydrolase_sf"/>
</dbReference>
<dbReference type="InterPro" id="IPR006439">
    <property type="entry name" value="HAD-SF_hydro_IA"/>
</dbReference>
<dbReference type="Pfam" id="PF13419">
    <property type="entry name" value="HAD_2"/>
    <property type="match status" value="1"/>
</dbReference>
<dbReference type="GO" id="GO:0005829">
    <property type="term" value="C:cytosol"/>
    <property type="evidence" value="ECO:0007669"/>
    <property type="project" value="TreeGrafter"/>
</dbReference>
<evidence type="ECO:0000256" key="4">
    <source>
        <dbReference type="ARBA" id="ARBA00013078"/>
    </source>
</evidence>
<keyword evidence="6" id="KW-0812">Transmembrane</keyword>
<reference evidence="7 8" key="1">
    <citation type="submission" date="2016-02" db="EMBL/GenBank/DDBJ databases">
        <authorList>
            <person name="Wen L."/>
            <person name="He K."/>
            <person name="Yang H."/>
        </authorList>
    </citation>
    <scope>NUCLEOTIDE SEQUENCE [LARGE SCALE GENOMIC DNA]</scope>
    <source>
        <strain evidence="7 8">KLE1704</strain>
    </source>
</reference>
<feature type="transmembrane region" description="Helical" evidence="6">
    <location>
        <begin position="283"/>
        <end position="300"/>
    </location>
</feature>
<feature type="transmembrane region" description="Helical" evidence="6">
    <location>
        <begin position="631"/>
        <end position="649"/>
    </location>
</feature>
<dbReference type="InterPro" id="IPR036412">
    <property type="entry name" value="HAD-like_sf"/>
</dbReference>
<evidence type="ECO:0000256" key="5">
    <source>
        <dbReference type="SAM" id="Coils"/>
    </source>
</evidence>
<evidence type="ECO:0000256" key="1">
    <source>
        <dbReference type="ARBA" id="ARBA00000830"/>
    </source>
</evidence>
<feature type="transmembrane region" description="Helical" evidence="6">
    <location>
        <begin position="725"/>
        <end position="753"/>
    </location>
</feature>
<dbReference type="Gene3D" id="1.10.150.240">
    <property type="entry name" value="Putative phosphatase, domain 2"/>
    <property type="match status" value="1"/>
</dbReference>
<feature type="transmembrane region" description="Helical" evidence="6">
    <location>
        <begin position="306"/>
        <end position="322"/>
    </location>
</feature>
<keyword evidence="6" id="KW-1133">Transmembrane helix</keyword>
<comment type="similarity">
    <text evidence="3">Belongs to the HAD-like hydrolase superfamily. CbbY/CbbZ/Gph/YieH family.</text>
</comment>
<evidence type="ECO:0000256" key="3">
    <source>
        <dbReference type="ARBA" id="ARBA00006171"/>
    </source>
</evidence>
<dbReference type="EC" id="3.1.3.18" evidence="4"/>
<dbReference type="SFLD" id="SFLDG01129">
    <property type="entry name" value="C1.5:_HAD__Beta-PGM__Phosphata"/>
    <property type="match status" value="1"/>
</dbReference>
<keyword evidence="5" id="KW-0175">Coiled coil</keyword>
<dbReference type="PATRIC" id="fig|329854.7.peg.2796"/>
<dbReference type="EMBL" id="LTDF01000094">
    <property type="protein sequence ID" value="KXT48878.1"/>
    <property type="molecule type" value="Genomic_DNA"/>
</dbReference>
<feature type="coiled-coil region" evidence="5">
    <location>
        <begin position="550"/>
        <end position="577"/>
    </location>
</feature>
<dbReference type="InterPro" id="IPR022134">
    <property type="entry name" value="DUF3667"/>
</dbReference>
<dbReference type="PANTHER" id="PTHR43434:SF1">
    <property type="entry name" value="PHOSPHOGLYCOLATE PHOSPHATASE"/>
    <property type="match status" value="1"/>
</dbReference>
<evidence type="ECO:0000256" key="6">
    <source>
        <dbReference type="SAM" id="Phobius"/>
    </source>
</evidence>
<dbReference type="NCBIfam" id="TIGR01549">
    <property type="entry name" value="HAD-SF-IA-v1"/>
    <property type="match status" value="1"/>
</dbReference>
<dbReference type="Gene3D" id="3.40.50.1000">
    <property type="entry name" value="HAD superfamily/HAD-like"/>
    <property type="match status" value="1"/>
</dbReference>
<feature type="transmembrane region" description="Helical" evidence="6">
    <location>
        <begin position="696"/>
        <end position="713"/>
    </location>
</feature>
<dbReference type="Pfam" id="PF12412">
    <property type="entry name" value="DUF3667"/>
    <property type="match status" value="1"/>
</dbReference>
<dbReference type="GO" id="GO:0008967">
    <property type="term" value="F:phosphoglycolate phosphatase activity"/>
    <property type="evidence" value="ECO:0007669"/>
    <property type="project" value="UniProtKB-EC"/>
</dbReference>
<gene>
    <name evidence="7" type="ORF">HMPREF2531_02744</name>
</gene>
<dbReference type="GO" id="GO:0006281">
    <property type="term" value="P:DNA repair"/>
    <property type="evidence" value="ECO:0007669"/>
    <property type="project" value="TreeGrafter"/>
</dbReference>
<proteinExistence type="inferred from homology"/>
<name>A0A139LBQ8_9BACE</name>
<evidence type="ECO:0000313" key="8">
    <source>
        <dbReference type="Proteomes" id="UP000070319"/>
    </source>
</evidence>
<feature type="transmembrane region" description="Helical" evidence="6">
    <location>
        <begin position="664"/>
        <end position="684"/>
    </location>
</feature>
<organism evidence="7">
    <name type="scientific">Bacteroides intestinalis</name>
    <dbReference type="NCBI Taxonomy" id="329854"/>
    <lineage>
        <taxon>Bacteria</taxon>
        <taxon>Pseudomonadati</taxon>
        <taxon>Bacteroidota</taxon>
        <taxon>Bacteroidia</taxon>
        <taxon>Bacteroidales</taxon>
        <taxon>Bacteroidaceae</taxon>
        <taxon>Bacteroides</taxon>
    </lineage>
</organism>
<dbReference type="PANTHER" id="PTHR43434">
    <property type="entry name" value="PHOSPHOGLYCOLATE PHOSPHATASE"/>
    <property type="match status" value="1"/>
</dbReference>
<dbReference type="InterPro" id="IPR023198">
    <property type="entry name" value="PGP-like_dom2"/>
</dbReference>
<feature type="transmembrane region" description="Helical" evidence="6">
    <location>
        <begin position="438"/>
        <end position="460"/>
    </location>
</feature>
<dbReference type="SFLD" id="SFLDS00003">
    <property type="entry name" value="Haloacid_Dehalogenase"/>
    <property type="match status" value="1"/>
</dbReference>
<keyword evidence="6" id="KW-0472">Membrane</keyword>
<dbReference type="InterPro" id="IPR023214">
    <property type="entry name" value="HAD_sf"/>
</dbReference>
<accession>A0A139LBQ8</accession>
<keyword evidence="7" id="KW-0378">Hydrolase</keyword>
<dbReference type="SUPFAM" id="SSF56784">
    <property type="entry name" value="HAD-like"/>
    <property type="match status" value="1"/>
</dbReference>
<sequence length="757" mass="86443">MRTNIVRKFQLIYNFAAKSDMGYTTYLFDFDYTLADSSRGIVTCFRNVLNKHGYTNVTDEDIKRTIGKTLEESFSILTGVTDEEQLAGFKSEYRKEADTHMTINTVLFLETKSVLLALKDAGAFIGIISTKYRYRIKEMLDQHFPGSFFNIIVGGEDVQTAKPSPEGLLLAIKQLHVTKAETLYIGDSTVDAATAKAAGVDFAGVTHGVTTTEELAKYPHWKIMSSLEELLENDELPPHDKQSADNEDSTANKVIPQHPVVSTPAVPAVSASPISPAPRRRKMINIWQILILAILLWLSFEEGEDSNVFLWSFILVLWYILTKRRILPDRVLDFISPWWTPCKKYLRALHIKMVRGKEIPPISEESNICLNCDTVYTGSYCNRCGQSRNTPRYRFSNAFRNILGGFTNIDNGFGRTLLDLLYRPGYMIRDFIAGKRILYFRPFQTLFVLAALYIMAVQLVDPEALKEKKGKSPEAQRQEIVAAREQLQKRIETATDPTTQNILNKTIESLDKKLENLETEDSTDIRKNNLIAARELLQKQMKETKKPDQKEVLAQTIKELNQDLEKLETSKNLKKDNITLQINGDEDDELIDELLEGGSSVFNKLEKAIHNTPFLEKVWNLLKSWGHGNKAFRIIATLPLFALATLMAFRRKKNKLHYNLTEHIFIQAYIACQILLLSIIVLPFNGSAQVGDLYELPILFIFALFCLDYKQLYGYTWWRSFWTTILMFFYSLILLIIFAIIVVALIVAAVYILKPLL</sequence>
<dbReference type="Proteomes" id="UP000070319">
    <property type="component" value="Unassembled WGS sequence"/>
</dbReference>
<dbReference type="InterPro" id="IPR041492">
    <property type="entry name" value="HAD_2"/>
</dbReference>
<dbReference type="AlphaFoldDB" id="A0A139LBQ8"/>
<comment type="pathway">
    <text evidence="2">Organic acid metabolism; glycolate biosynthesis; glycolate from 2-phosphoglycolate: step 1/1.</text>
</comment>
<evidence type="ECO:0000256" key="2">
    <source>
        <dbReference type="ARBA" id="ARBA00004818"/>
    </source>
</evidence>
<comment type="catalytic activity">
    <reaction evidence="1">
        <text>2-phosphoglycolate + H2O = glycolate + phosphate</text>
        <dbReference type="Rhea" id="RHEA:14369"/>
        <dbReference type="ChEBI" id="CHEBI:15377"/>
        <dbReference type="ChEBI" id="CHEBI:29805"/>
        <dbReference type="ChEBI" id="CHEBI:43474"/>
        <dbReference type="ChEBI" id="CHEBI:58033"/>
        <dbReference type="EC" id="3.1.3.18"/>
    </reaction>
</comment>
<comment type="caution">
    <text evidence="7">The sequence shown here is derived from an EMBL/GenBank/DDBJ whole genome shotgun (WGS) entry which is preliminary data.</text>
</comment>